<reference evidence="4 5" key="1">
    <citation type="submission" date="2023-08" db="EMBL/GenBank/DDBJ databases">
        <title>Microbacterium sp. nov., isolated from a waste landfill.</title>
        <authorList>
            <person name="Wen W."/>
        </authorList>
    </citation>
    <scope>NUCLEOTIDE SEQUENCE [LARGE SCALE GENOMIC DNA]</scope>
    <source>
        <strain evidence="4 5">ASV81</strain>
    </source>
</reference>
<evidence type="ECO:0000313" key="5">
    <source>
        <dbReference type="Proteomes" id="UP001230289"/>
    </source>
</evidence>
<dbReference type="SUPFAM" id="SSF53613">
    <property type="entry name" value="Ribokinase-like"/>
    <property type="match status" value="1"/>
</dbReference>
<dbReference type="PANTHER" id="PTHR10584:SF157">
    <property type="entry name" value="SULFOFRUCTOSE KINASE"/>
    <property type="match status" value="1"/>
</dbReference>
<dbReference type="InterPro" id="IPR011611">
    <property type="entry name" value="PfkB_dom"/>
</dbReference>
<proteinExistence type="predicted"/>
<keyword evidence="5" id="KW-1185">Reference proteome</keyword>
<keyword evidence="2 4" id="KW-0418">Kinase</keyword>
<feature type="domain" description="Carbohydrate kinase PfkB" evidence="3">
    <location>
        <begin position="7"/>
        <end position="292"/>
    </location>
</feature>
<evidence type="ECO:0000313" key="4">
    <source>
        <dbReference type="EMBL" id="MDQ4215177.1"/>
    </source>
</evidence>
<dbReference type="RefSeq" id="WP_308490131.1">
    <property type="nucleotide sequence ID" value="NZ_JAVFCB010000009.1"/>
</dbReference>
<organism evidence="4 5">
    <name type="scientific">Microbacterium capsulatum</name>
    <dbReference type="NCBI Taxonomy" id="3041921"/>
    <lineage>
        <taxon>Bacteria</taxon>
        <taxon>Bacillati</taxon>
        <taxon>Actinomycetota</taxon>
        <taxon>Actinomycetes</taxon>
        <taxon>Micrococcales</taxon>
        <taxon>Microbacteriaceae</taxon>
        <taxon>Microbacterium</taxon>
    </lineage>
</organism>
<evidence type="ECO:0000256" key="1">
    <source>
        <dbReference type="ARBA" id="ARBA00022679"/>
    </source>
</evidence>
<protein>
    <submittedName>
        <fullName evidence="4">Carbohydrate kinase family protein</fullName>
    </submittedName>
</protein>
<evidence type="ECO:0000259" key="3">
    <source>
        <dbReference type="Pfam" id="PF00294"/>
    </source>
</evidence>
<dbReference type="Proteomes" id="UP001230289">
    <property type="component" value="Unassembled WGS sequence"/>
</dbReference>
<dbReference type="PANTHER" id="PTHR10584">
    <property type="entry name" value="SUGAR KINASE"/>
    <property type="match status" value="1"/>
</dbReference>
<evidence type="ECO:0000256" key="2">
    <source>
        <dbReference type="ARBA" id="ARBA00022777"/>
    </source>
</evidence>
<gene>
    <name evidence="4" type="ORF">RBR11_14755</name>
</gene>
<dbReference type="InterPro" id="IPR029056">
    <property type="entry name" value="Ribokinase-like"/>
</dbReference>
<dbReference type="GO" id="GO:0016301">
    <property type="term" value="F:kinase activity"/>
    <property type="evidence" value="ECO:0007669"/>
    <property type="project" value="UniProtKB-KW"/>
</dbReference>
<accession>A0ABU0XJ67</accession>
<dbReference type="EMBL" id="JAVFCB010000009">
    <property type="protein sequence ID" value="MDQ4215177.1"/>
    <property type="molecule type" value="Genomic_DNA"/>
</dbReference>
<sequence length="308" mass="32886">MTARHSVFFGDVAEDEYYATPHFPLAGDKVIVQTLPAQFGGSVANAASIYAHFGMPTSFISQLNSGPLTQRLLGQMREQGIDTGHVIFDEDVPDSKCIILLHGEQHIVLIPTLGITHSEIVPATFEHMADAEFIVSTLTDVKPFRRGPQGPAEILESLRRRGARMVLDLDVYNAENQGSGLLEHCDILFMNSLGASRFEQEGQSISRLLDGGATAIVITRDSEGCELHHAGGIVEVPGIPVEVVDVTGAGDTFTSSFLYAYSLSGDLVEAAEFANAAASLAVGTVGARGGLTTRDAVDAFRRSTARTP</sequence>
<keyword evidence="1" id="KW-0808">Transferase</keyword>
<name>A0ABU0XJ67_9MICO</name>
<dbReference type="Gene3D" id="3.40.1190.20">
    <property type="match status" value="1"/>
</dbReference>
<dbReference type="Pfam" id="PF00294">
    <property type="entry name" value="PfkB"/>
    <property type="match status" value="1"/>
</dbReference>
<comment type="caution">
    <text evidence="4">The sequence shown here is derived from an EMBL/GenBank/DDBJ whole genome shotgun (WGS) entry which is preliminary data.</text>
</comment>